<dbReference type="OrthoDB" id="8962596at2759"/>
<proteinExistence type="predicted"/>
<protein>
    <submittedName>
        <fullName evidence="1">Uncharacterized protein</fullName>
    </submittedName>
</protein>
<dbReference type="EMBL" id="UYJE01003706">
    <property type="protein sequence ID" value="VDI21633.1"/>
    <property type="molecule type" value="Genomic_DNA"/>
</dbReference>
<sequence>MSPGPKKEDEKQQLEVLLSEYTDTFSKDEFDIGTYRGVEHSIDTGQTQQIKQRMRRTSLKFVEEKKQQLAKMLKSGVIQPSMSAWASAPVLIRKSDTG</sequence>
<dbReference type="Proteomes" id="UP000596742">
    <property type="component" value="Unassembled WGS sequence"/>
</dbReference>
<reference evidence="1" key="1">
    <citation type="submission" date="2018-11" db="EMBL/GenBank/DDBJ databases">
        <authorList>
            <person name="Alioto T."/>
            <person name="Alioto T."/>
        </authorList>
    </citation>
    <scope>NUCLEOTIDE SEQUENCE</scope>
</reference>
<dbReference type="AlphaFoldDB" id="A0A8B6DMU8"/>
<name>A0A8B6DMU8_MYTGA</name>
<evidence type="ECO:0000313" key="1">
    <source>
        <dbReference type="EMBL" id="VDI21633.1"/>
    </source>
</evidence>
<organism evidence="1 2">
    <name type="scientific">Mytilus galloprovincialis</name>
    <name type="common">Mediterranean mussel</name>
    <dbReference type="NCBI Taxonomy" id="29158"/>
    <lineage>
        <taxon>Eukaryota</taxon>
        <taxon>Metazoa</taxon>
        <taxon>Spiralia</taxon>
        <taxon>Lophotrochozoa</taxon>
        <taxon>Mollusca</taxon>
        <taxon>Bivalvia</taxon>
        <taxon>Autobranchia</taxon>
        <taxon>Pteriomorphia</taxon>
        <taxon>Mytilida</taxon>
        <taxon>Mytiloidea</taxon>
        <taxon>Mytilidae</taxon>
        <taxon>Mytilinae</taxon>
        <taxon>Mytilus</taxon>
    </lineage>
</organism>
<dbReference type="Gene3D" id="3.10.10.10">
    <property type="entry name" value="HIV Type 1 Reverse Transcriptase, subunit A, domain 1"/>
    <property type="match status" value="1"/>
</dbReference>
<feature type="non-terminal residue" evidence="1">
    <location>
        <position position="1"/>
    </location>
</feature>
<evidence type="ECO:0000313" key="2">
    <source>
        <dbReference type="Proteomes" id="UP000596742"/>
    </source>
</evidence>
<dbReference type="InterPro" id="IPR043502">
    <property type="entry name" value="DNA/RNA_pol_sf"/>
</dbReference>
<keyword evidence="2" id="KW-1185">Reference proteome</keyword>
<dbReference type="SUPFAM" id="SSF56672">
    <property type="entry name" value="DNA/RNA polymerases"/>
    <property type="match status" value="1"/>
</dbReference>
<comment type="caution">
    <text evidence="1">The sequence shown here is derived from an EMBL/GenBank/DDBJ whole genome shotgun (WGS) entry which is preliminary data.</text>
</comment>
<gene>
    <name evidence="1" type="ORF">MGAL_10B080296</name>
</gene>
<accession>A0A8B6DMU8</accession>